<accession>I3VWE5</accession>
<evidence type="ECO:0000259" key="4">
    <source>
        <dbReference type="Pfam" id="PF05193"/>
    </source>
</evidence>
<dbReference type="SUPFAM" id="SSF63411">
    <property type="entry name" value="LuxS/MPP-like metallohydrolase"/>
    <property type="match status" value="2"/>
</dbReference>
<feature type="domain" description="Peptidase M16 N-terminal" evidence="3">
    <location>
        <begin position="12"/>
        <end position="157"/>
    </location>
</feature>
<dbReference type="PROSITE" id="PS00143">
    <property type="entry name" value="INSULINASE"/>
    <property type="match status" value="1"/>
</dbReference>
<dbReference type="RefSeq" id="WP_014758697.1">
    <property type="nucleotide sequence ID" value="NC_017992.1"/>
</dbReference>
<dbReference type="GO" id="GO:0004222">
    <property type="term" value="F:metalloendopeptidase activity"/>
    <property type="evidence" value="ECO:0007669"/>
    <property type="project" value="InterPro"/>
</dbReference>
<dbReference type="PANTHER" id="PTHR11851:SF49">
    <property type="entry name" value="MITOCHONDRIAL-PROCESSING PEPTIDASE SUBUNIT ALPHA"/>
    <property type="match status" value="1"/>
</dbReference>
<evidence type="ECO:0000259" key="3">
    <source>
        <dbReference type="Pfam" id="PF00675"/>
    </source>
</evidence>
<name>I3VWE5_THESW</name>
<dbReference type="InterPro" id="IPR011249">
    <property type="entry name" value="Metalloenz_LuxS/M16"/>
</dbReference>
<dbReference type="GO" id="GO:0046872">
    <property type="term" value="F:metal ion binding"/>
    <property type="evidence" value="ECO:0007669"/>
    <property type="project" value="InterPro"/>
</dbReference>
<sequence length="415" mass="47199">MYIQKKINDVNVVAYKMPYVNSVYIGIWIKVGSRYERSDNNGISHFIEHMVFKGTKNRSAKDIAEEIDNIGGQLNGFTGKESTCFYVKVHNSYIEKAVDVLFDMVFNPLFKSEDIEKEKNVVLEEINMNNDSPEDVAYDMLANLIWNGNPLSYPVLGYEDTVKSFDRDMIVKFYKDNYIKDNIVISIAGNFDDSIFDIISRKTLFINSCNNAISLDKPDWNKGIALKSKEYEQVNICISMPGINYSFDSIYTLSIVSNAFGGGMSSRLFQKIREEAGLVYSIYSYPSTYMDTGAFTIFASTASENLKSVYELIIEEILKVKNDGFSEFEVSKFKEQLKISILMDMDSISSRMSSIGKSLLFLKKVYTVNDIVDKIDSITFDDVNNLAKKIFNTKQLGISVVGNINEKQIGWMKVE</sequence>
<dbReference type="GO" id="GO:0006508">
    <property type="term" value="P:proteolysis"/>
    <property type="evidence" value="ECO:0007669"/>
    <property type="project" value="InterPro"/>
</dbReference>
<comment type="similarity">
    <text evidence="1 2">Belongs to the peptidase M16 family.</text>
</comment>
<dbReference type="STRING" id="1094508.Tsac_1836"/>
<organism evidence="5 6">
    <name type="scientific">Thermoanaerobacterium saccharolyticum (strain DSM 8691 / JW/SL-YS485)</name>
    <dbReference type="NCBI Taxonomy" id="1094508"/>
    <lineage>
        <taxon>Bacteria</taxon>
        <taxon>Bacillati</taxon>
        <taxon>Bacillota</taxon>
        <taxon>Clostridia</taxon>
        <taxon>Thermoanaerobacterales</taxon>
        <taxon>Thermoanaerobacteraceae</taxon>
        <taxon>Thermoanaerobacterium</taxon>
    </lineage>
</organism>
<dbReference type="Gene3D" id="3.30.830.10">
    <property type="entry name" value="Metalloenzyme, LuxS/M16 peptidase-like"/>
    <property type="match status" value="2"/>
</dbReference>
<dbReference type="AlphaFoldDB" id="I3VWE5"/>
<dbReference type="InterPro" id="IPR011765">
    <property type="entry name" value="Pept_M16_N"/>
</dbReference>
<dbReference type="BioCyc" id="TSAC1094508:GLMA-1862-MONOMER"/>
<dbReference type="PANTHER" id="PTHR11851">
    <property type="entry name" value="METALLOPROTEASE"/>
    <property type="match status" value="1"/>
</dbReference>
<dbReference type="InterPro" id="IPR001431">
    <property type="entry name" value="Pept_M16_Zn_BS"/>
</dbReference>
<evidence type="ECO:0000313" key="6">
    <source>
        <dbReference type="Proteomes" id="UP000006178"/>
    </source>
</evidence>
<dbReference type="InterPro" id="IPR007863">
    <property type="entry name" value="Peptidase_M16_C"/>
</dbReference>
<dbReference type="Proteomes" id="UP000006178">
    <property type="component" value="Chromosome"/>
</dbReference>
<proteinExistence type="inferred from homology"/>
<evidence type="ECO:0000256" key="2">
    <source>
        <dbReference type="RuleBase" id="RU004447"/>
    </source>
</evidence>
<evidence type="ECO:0000256" key="1">
    <source>
        <dbReference type="ARBA" id="ARBA00007261"/>
    </source>
</evidence>
<keyword evidence="6" id="KW-1185">Reference proteome</keyword>
<dbReference type="EMBL" id="CP003184">
    <property type="protein sequence ID" value="AFK86840.1"/>
    <property type="molecule type" value="Genomic_DNA"/>
</dbReference>
<dbReference type="FunFam" id="3.30.830.10:FF:000008">
    <property type="entry name" value="Mitochondrial-processing peptidase subunit beta"/>
    <property type="match status" value="1"/>
</dbReference>
<protein>
    <submittedName>
        <fullName evidence="5">Peptidase M16 domain protein</fullName>
    </submittedName>
</protein>
<gene>
    <name evidence="5" type="ordered locus">Tsac_1836</name>
</gene>
<dbReference type="Pfam" id="PF00675">
    <property type="entry name" value="Peptidase_M16"/>
    <property type="match status" value="1"/>
</dbReference>
<reference evidence="5 6" key="1">
    <citation type="journal article" date="2014" name="Appl. Environ. Microbiol.">
        <title>Profile of Secreted Hydrolases, Associated Proteins, and SlpA in Thermoanaerobacterium saccharolyticum during the Degradation of Hemicellulose.</title>
        <authorList>
            <person name="Currie D.H."/>
            <person name="Guss A.M."/>
            <person name="Herring C.D."/>
            <person name="Giannone R.J."/>
            <person name="Johnson C.M."/>
            <person name="Lankford P.K."/>
            <person name="Brown S.D."/>
            <person name="Hettich R.L."/>
            <person name="Lynd L.R."/>
        </authorList>
    </citation>
    <scope>NUCLEOTIDE SEQUENCE [LARGE SCALE GENOMIC DNA]</scope>
    <source>
        <strain evidence="6">DSM 8691 / JW/SL-YS485</strain>
    </source>
</reference>
<evidence type="ECO:0000313" key="5">
    <source>
        <dbReference type="EMBL" id="AFK86840.1"/>
    </source>
</evidence>
<dbReference type="PATRIC" id="fig|1094508.3.peg.1861"/>
<dbReference type="KEGG" id="tsh:Tsac_1836"/>
<feature type="domain" description="Peptidase M16 C-terminal" evidence="4">
    <location>
        <begin position="164"/>
        <end position="337"/>
    </location>
</feature>
<dbReference type="eggNOG" id="COG0612">
    <property type="taxonomic scope" value="Bacteria"/>
</dbReference>
<dbReference type="Pfam" id="PF05193">
    <property type="entry name" value="Peptidase_M16_C"/>
    <property type="match status" value="1"/>
</dbReference>
<dbReference type="InterPro" id="IPR050361">
    <property type="entry name" value="MPP/UQCRC_Complex"/>
</dbReference>
<dbReference type="MEROPS" id="M16.A15"/>